<evidence type="ECO:0000256" key="4">
    <source>
        <dbReference type="SAM" id="SignalP"/>
    </source>
</evidence>
<protein>
    <recommendedName>
        <fullName evidence="5">NmrA-like domain-containing protein</fullName>
    </recommendedName>
</protein>
<evidence type="ECO:0000256" key="3">
    <source>
        <dbReference type="ARBA" id="ARBA00023002"/>
    </source>
</evidence>
<dbReference type="InterPro" id="IPR036291">
    <property type="entry name" value="NAD(P)-bd_dom_sf"/>
</dbReference>
<comment type="similarity">
    <text evidence="1">Belongs to the NmrA-type oxidoreductase family. Isoflavone reductase subfamily.</text>
</comment>
<reference evidence="6" key="1">
    <citation type="submission" date="2021-04" db="EMBL/GenBank/DDBJ databases">
        <title>Draft genome of Fusarium avenaceum strain F156N33, isolated from an atmospheric sample in Virginia.</title>
        <authorList>
            <person name="Yang S."/>
            <person name="Vinatzer B.A."/>
            <person name="Coleman J."/>
        </authorList>
    </citation>
    <scope>NUCLEOTIDE SEQUENCE</scope>
    <source>
        <strain evidence="6">F156N33</strain>
    </source>
</reference>
<feature type="signal peptide" evidence="4">
    <location>
        <begin position="1"/>
        <end position="22"/>
    </location>
</feature>
<dbReference type="PANTHER" id="PTHR47706:SF4">
    <property type="entry name" value="NMRA-LIKE DOMAIN-CONTAINING PROTEIN"/>
    <property type="match status" value="1"/>
</dbReference>
<dbReference type="Proteomes" id="UP000782241">
    <property type="component" value="Unassembled WGS sequence"/>
</dbReference>
<dbReference type="InterPro" id="IPR051609">
    <property type="entry name" value="NmrA/Isoflavone_reductase-like"/>
</dbReference>
<dbReference type="Gene3D" id="3.40.50.720">
    <property type="entry name" value="NAD(P)-binding Rossmann-like Domain"/>
    <property type="match status" value="1"/>
</dbReference>
<keyword evidence="2" id="KW-0521">NADP</keyword>
<keyword evidence="3" id="KW-0560">Oxidoreductase</keyword>
<evidence type="ECO:0000256" key="1">
    <source>
        <dbReference type="ARBA" id="ARBA00005725"/>
    </source>
</evidence>
<dbReference type="Gene3D" id="3.90.25.10">
    <property type="entry name" value="UDP-galactose 4-epimerase, domain 1"/>
    <property type="match status" value="1"/>
</dbReference>
<comment type="caution">
    <text evidence="6">The sequence shown here is derived from an EMBL/GenBank/DDBJ whole genome shotgun (WGS) entry which is preliminary data.</text>
</comment>
<dbReference type="PANTHER" id="PTHR47706">
    <property type="entry name" value="NMRA-LIKE FAMILY PROTEIN"/>
    <property type="match status" value="1"/>
</dbReference>
<proteinExistence type="inferred from homology"/>
<dbReference type="AlphaFoldDB" id="A0A9P7KT54"/>
<gene>
    <name evidence="6" type="ORF">KAF25_003537</name>
</gene>
<feature type="chain" id="PRO_5040339334" description="NmrA-like domain-containing protein" evidence="4">
    <location>
        <begin position="23"/>
        <end position="440"/>
    </location>
</feature>
<evidence type="ECO:0000259" key="5">
    <source>
        <dbReference type="Pfam" id="PF05368"/>
    </source>
</evidence>
<sequence>MKPSAILSLGALLLGASSPVEASECKVPPCGRFENSTPWTAKWADLGKKDHLCQLKTVAKPVKCHQYSLGANSSRGGYFHKPRTDVDAFCFADRTYYVKFGPRGSEQAIKKGVWIKINSAQTAKCVAKNGVPHLVVAVAGGTGSVGSTIVDGLVEYGKHKVYALSRKERSPQGAVNYLKVDYNDTDAIIKAFEEAGVNILICAISVVSPETNQAQKNLIQAAELSPCTERFVISSFDMLHVKEDIELSPLTRYTFEAIDELERTGLTYTRIANGWFLDYYGMPYWKCNLEPWINILNMESKWAVIPADGNIQASFLTSQDMSRFVARLMDLENWEKISAIRANTLSFNQLVDAAEKARGSKFKVVVDSLEKLKSGKISFFPDYPSIGYGEGDEAFLAMIHYQAGIGRYLVPRHFPPLDEKFPDLKVTTASEVMDASWKGK</sequence>
<organism evidence="6 7">
    <name type="scientific">Fusarium avenaceum</name>
    <dbReference type="NCBI Taxonomy" id="40199"/>
    <lineage>
        <taxon>Eukaryota</taxon>
        <taxon>Fungi</taxon>
        <taxon>Dikarya</taxon>
        <taxon>Ascomycota</taxon>
        <taxon>Pezizomycotina</taxon>
        <taxon>Sordariomycetes</taxon>
        <taxon>Hypocreomycetidae</taxon>
        <taxon>Hypocreales</taxon>
        <taxon>Nectriaceae</taxon>
        <taxon>Fusarium</taxon>
        <taxon>Fusarium tricinctum species complex</taxon>
    </lineage>
</organism>
<dbReference type="GO" id="GO:0016491">
    <property type="term" value="F:oxidoreductase activity"/>
    <property type="evidence" value="ECO:0007669"/>
    <property type="project" value="UniProtKB-KW"/>
</dbReference>
<evidence type="ECO:0000256" key="2">
    <source>
        <dbReference type="ARBA" id="ARBA00022857"/>
    </source>
</evidence>
<evidence type="ECO:0000313" key="7">
    <source>
        <dbReference type="Proteomes" id="UP000782241"/>
    </source>
</evidence>
<dbReference type="InterPro" id="IPR008030">
    <property type="entry name" value="NmrA-like"/>
</dbReference>
<name>A0A9P7KT54_9HYPO</name>
<dbReference type="SUPFAM" id="SSF51735">
    <property type="entry name" value="NAD(P)-binding Rossmann-fold domains"/>
    <property type="match status" value="1"/>
</dbReference>
<accession>A0A9P7KT54</accession>
<keyword evidence="4" id="KW-0732">Signal</keyword>
<dbReference type="Pfam" id="PF05368">
    <property type="entry name" value="NmrA"/>
    <property type="match status" value="1"/>
</dbReference>
<keyword evidence="7" id="KW-1185">Reference proteome</keyword>
<evidence type="ECO:0000313" key="6">
    <source>
        <dbReference type="EMBL" id="KAG5660015.1"/>
    </source>
</evidence>
<dbReference type="EMBL" id="JAGPUO010000010">
    <property type="protein sequence ID" value="KAG5660015.1"/>
    <property type="molecule type" value="Genomic_DNA"/>
</dbReference>
<feature type="domain" description="NmrA-like" evidence="5">
    <location>
        <begin position="135"/>
        <end position="368"/>
    </location>
</feature>